<keyword evidence="3" id="KW-1185">Reference proteome</keyword>
<feature type="non-terminal residue" evidence="2">
    <location>
        <position position="1"/>
    </location>
</feature>
<evidence type="ECO:0000313" key="2">
    <source>
        <dbReference type="EMBL" id="MBA0087239.1"/>
    </source>
</evidence>
<dbReference type="Pfam" id="PF01425">
    <property type="entry name" value="Amidase"/>
    <property type="match status" value="1"/>
</dbReference>
<name>A0A7V8SYM5_9BACT</name>
<dbReference type="EMBL" id="JACDQQ010001898">
    <property type="protein sequence ID" value="MBA0087239.1"/>
    <property type="molecule type" value="Genomic_DNA"/>
</dbReference>
<dbReference type="InterPro" id="IPR000120">
    <property type="entry name" value="Amidase"/>
</dbReference>
<proteinExistence type="predicted"/>
<dbReference type="AlphaFoldDB" id="A0A7V8SYM5"/>
<reference evidence="2" key="1">
    <citation type="submission" date="2020-06" db="EMBL/GenBank/DDBJ databases">
        <title>Legume-microbial interactions unlock mineral nutrients during tropical forest succession.</title>
        <authorList>
            <person name="Epihov D.Z."/>
        </authorList>
    </citation>
    <scope>NUCLEOTIDE SEQUENCE [LARGE SCALE GENOMIC DNA]</scope>
    <source>
        <strain evidence="2">Pan2503</strain>
    </source>
</reference>
<sequence length="259" mass="27635">PLSPRLDCVGPLARSSGDAAALLDPIFARGKKELPLRRATKSSARHGFRLGLPKAFFSEVLSHEVSSAFEEGVRVLREQGAALEPVSIPLLEETESAGNQIAWAEATHCHEQAGWYPGRAADYGEDVLTRLDMGATVPATAYLKAMRLRDSFIEHFHAAMARAKLDALVVPTTPVPAPKIAEETTAVGGTNHPTRALLLRNNRPANLAGLPAISVPCGRTAEGLPVGLQLIGAVMDDALLLRVAQAFELARPLLRPPLA</sequence>
<accession>A0A7V8SYM5</accession>
<comment type="caution">
    <text evidence="2">The sequence shown here is derived from an EMBL/GenBank/DDBJ whole genome shotgun (WGS) entry which is preliminary data.</text>
</comment>
<dbReference type="PANTHER" id="PTHR11895:SF176">
    <property type="entry name" value="AMIDASE AMID-RELATED"/>
    <property type="match status" value="1"/>
</dbReference>
<organism evidence="2 3">
    <name type="scientific">Candidatus Acidiferrum panamense</name>
    <dbReference type="NCBI Taxonomy" id="2741543"/>
    <lineage>
        <taxon>Bacteria</taxon>
        <taxon>Pseudomonadati</taxon>
        <taxon>Acidobacteriota</taxon>
        <taxon>Terriglobia</taxon>
        <taxon>Candidatus Acidiferrales</taxon>
        <taxon>Candidatus Acidiferrum</taxon>
    </lineage>
</organism>
<dbReference type="Gene3D" id="3.90.1300.10">
    <property type="entry name" value="Amidase signature (AS) domain"/>
    <property type="match status" value="1"/>
</dbReference>
<dbReference type="SUPFAM" id="SSF75304">
    <property type="entry name" value="Amidase signature (AS) enzymes"/>
    <property type="match status" value="1"/>
</dbReference>
<feature type="domain" description="Amidase" evidence="1">
    <location>
        <begin position="2"/>
        <end position="241"/>
    </location>
</feature>
<gene>
    <name evidence="2" type="ORF">HRJ53_19825</name>
</gene>
<dbReference type="Proteomes" id="UP000567293">
    <property type="component" value="Unassembled WGS sequence"/>
</dbReference>
<evidence type="ECO:0000313" key="3">
    <source>
        <dbReference type="Proteomes" id="UP000567293"/>
    </source>
</evidence>
<protein>
    <submittedName>
        <fullName evidence="2">Amidase</fullName>
    </submittedName>
</protein>
<dbReference type="GO" id="GO:0003824">
    <property type="term" value="F:catalytic activity"/>
    <property type="evidence" value="ECO:0007669"/>
    <property type="project" value="InterPro"/>
</dbReference>
<dbReference type="InterPro" id="IPR036928">
    <property type="entry name" value="AS_sf"/>
</dbReference>
<dbReference type="PANTHER" id="PTHR11895">
    <property type="entry name" value="TRANSAMIDASE"/>
    <property type="match status" value="1"/>
</dbReference>
<evidence type="ECO:0000259" key="1">
    <source>
        <dbReference type="Pfam" id="PF01425"/>
    </source>
</evidence>
<dbReference type="InterPro" id="IPR023631">
    <property type="entry name" value="Amidase_dom"/>
</dbReference>